<comment type="caution">
    <text evidence="6">The sequence shown here is derived from an EMBL/GenBank/DDBJ whole genome shotgun (WGS) entry which is preliminary data.</text>
</comment>
<dbReference type="Proteomes" id="UP000247591">
    <property type="component" value="Unassembled WGS sequence"/>
</dbReference>
<evidence type="ECO:0000259" key="5">
    <source>
        <dbReference type="PROSITE" id="PS50977"/>
    </source>
</evidence>
<dbReference type="EMBL" id="QJSP01000009">
    <property type="protein sequence ID" value="PYE15958.1"/>
    <property type="molecule type" value="Genomic_DNA"/>
</dbReference>
<dbReference type="AlphaFoldDB" id="A0A318RZK8"/>
<sequence>MSRADDRSPAIQRSRNRATEQVDSILAAAQRLIETRGDEFTTQELIKEAGVALQTFYRCFSSKDELLLAVLGDQMTTACELWATEASNMNDPLQRLHFYVGNILGTLGRDPRRDALARFVIITHARLHRLFPAELARADKPFVDLLHKEIKSAVDAGLLKTKDPQGDAWFIAELVRSVYHYWAYAPGDHEGVQERLWQFCIRALGAGENS</sequence>
<dbReference type="Gene3D" id="1.10.357.10">
    <property type="entry name" value="Tetracycline Repressor, domain 2"/>
    <property type="match status" value="1"/>
</dbReference>
<evidence type="ECO:0000256" key="1">
    <source>
        <dbReference type="ARBA" id="ARBA00023015"/>
    </source>
</evidence>
<evidence type="ECO:0000256" key="2">
    <source>
        <dbReference type="ARBA" id="ARBA00023125"/>
    </source>
</evidence>
<keyword evidence="1" id="KW-0805">Transcription regulation</keyword>
<gene>
    <name evidence="6" type="ORF">DFR67_109186</name>
</gene>
<proteinExistence type="predicted"/>
<dbReference type="InterPro" id="IPR050109">
    <property type="entry name" value="HTH-type_TetR-like_transc_reg"/>
</dbReference>
<keyword evidence="7" id="KW-1185">Reference proteome</keyword>
<feature type="domain" description="HTH tetR-type" evidence="5">
    <location>
        <begin position="19"/>
        <end position="78"/>
    </location>
</feature>
<dbReference type="PRINTS" id="PR00455">
    <property type="entry name" value="HTHTETR"/>
</dbReference>
<dbReference type="SUPFAM" id="SSF46689">
    <property type="entry name" value="Homeodomain-like"/>
    <property type="match status" value="1"/>
</dbReference>
<organism evidence="6 7">
    <name type="scientific">Williamsia limnetica</name>
    <dbReference type="NCBI Taxonomy" id="882452"/>
    <lineage>
        <taxon>Bacteria</taxon>
        <taxon>Bacillati</taxon>
        <taxon>Actinomycetota</taxon>
        <taxon>Actinomycetes</taxon>
        <taxon>Mycobacteriales</taxon>
        <taxon>Nocardiaceae</taxon>
        <taxon>Williamsia</taxon>
    </lineage>
</organism>
<feature type="DNA-binding region" description="H-T-H motif" evidence="4">
    <location>
        <begin position="41"/>
        <end position="60"/>
    </location>
</feature>
<dbReference type="PANTHER" id="PTHR30055:SF234">
    <property type="entry name" value="HTH-TYPE TRANSCRIPTIONAL REGULATOR BETI"/>
    <property type="match status" value="1"/>
</dbReference>
<dbReference type="PROSITE" id="PS50977">
    <property type="entry name" value="HTH_TETR_2"/>
    <property type="match status" value="1"/>
</dbReference>
<dbReference type="InterPro" id="IPR036271">
    <property type="entry name" value="Tet_transcr_reg_TetR-rel_C_sf"/>
</dbReference>
<dbReference type="InterPro" id="IPR009057">
    <property type="entry name" value="Homeodomain-like_sf"/>
</dbReference>
<dbReference type="InterPro" id="IPR001647">
    <property type="entry name" value="HTH_TetR"/>
</dbReference>
<evidence type="ECO:0000313" key="7">
    <source>
        <dbReference type="Proteomes" id="UP000247591"/>
    </source>
</evidence>
<keyword evidence="3" id="KW-0804">Transcription</keyword>
<evidence type="ECO:0000313" key="6">
    <source>
        <dbReference type="EMBL" id="PYE15958.1"/>
    </source>
</evidence>
<protein>
    <submittedName>
        <fullName evidence="6">TetR family transcriptional regulator</fullName>
    </submittedName>
</protein>
<dbReference type="PANTHER" id="PTHR30055">
    <property type="entry name" value="HTH-TYPE TRANSCRIPTIONAL REGULATOR RUTR"/>
    <property type="match status" value="1"/>
</dbReference>
<dbReference type="Pfam" id="PF00440">
    <property type="entry name" value="TetR_N"/>
    <property type="match status" value="1"/>
</dbReference>
<evidence type="ECO:0000256" key="3">
    <source>
        <dbReference type="ARBA" id="ARBA00023163"/>
    </source>
</evidence>
<dbReference type="SUPFAM" id="SSF48498">
    <property type="entry name" value="Tetracyclin repressor-like, C-terminal domain"/>
    <property type="match status" value="1"/>
</dbReference>
<dbReference type="GO" id="GO:0003700">
    <property type="term" value="F:DNA-binding transcription factor activity"/>
    <property type="evidence" value="ECO:0007669"/>
    <property type="project" value="TreeGrafter"/>
</dbReference>
<keyword evidence="2 4" id="KW-0238">DNA-binding</keyword>
<name>A0A318RZK8_WILLI</name>
<evidence type="ECO:0000256" key="4">
    <source>
        <dbReference type="PROSITE-ProRule" id="PRU00335"/>
    </source>
</evidence>
<dbReference type="GO" id="GO:0000976">
    <property type="term" value="F:transcription cis-regulatory region binding"/>
    <property type="evidence" value="ECO:0007669"/>
    <property type="project" value="TreeGrafter"/>
</dbReference>
<reference evidence="6 7" key="1">
    <citation type="submission" date="2018-06" db="EMBL/GenBank/DDBJ databases">
        <title>Genomic Encyclopedia of Type Strains, Phase IV (KMG-IV): sequencing the most valuable type-strain genomes for metagenomic binning, comparative biology and taxonomic classification.</title>
        <authorList>
            <person name="Goeker M."/>
        </authorList>
    </citation>
    <scope>NUCLEOTIDE SEQUENCE [LARGE SCALE GENOMIC DNA]</scope>
    <source>
        <strain evidence="6 7">DSM 45521</strain>
    </source>
</reference>
<accession>A0A318RZK8</accession>